<dbReference type="FunFam" id="3.40.50.2000:FF:000098">
    <property type="entry name" value="UDP-N-acetylglucosamine transferase subunit ALG14 homolog"/>
    <property type="match status" value="1"/>
</dbReference>
<keyword evidence="14" id="KW-1185">Reference proteome</keyword>
<evidence type="ECO:0000256" key="4">
    <source>
        <dbReference type="ARBA" id="ARBA00022692"/>
    </source>
</evidence>
<dbReference type="EMBL" id="AMQN01000020">
    <property type="status" value="NOT_ANNOTATED_CDS"/>
    <property type="molecule type" value="Genomic_DNA"/>
</dbReference>
<comment type="subunit">
    <text evidence="8">Forms with ALG13 the active heterodimeric UDP-N-acetylglucosamine transferase complex.</text>
</comment>
<dbReference type="InterPro" id="IPR013969">
    <property type="entry name" value="Oligosacch_biosynth_Alg14"/>
</dbReference>
<keyword evidence="7 11" id="KW-0472">Membrane</keyword>
<comment type="subcellular location">
    <subcellularLocation>
        <location evidence="1">Endoplasmic reticulum membrane</location>
        <topology evidence="1">Single-pass membrane protein</topology>
    </subcellularLocation>
</comment>
<proteinExistence type="inferred from homology"/>
<evidence type="ECO:0000313" key="14">
    <source>
        <dbReference type="Proteomes" id="UP000014760"/>
    </source>
</evidence>
<evidence type="ECO:0000256" key="10">
    <source>
        <dbReference type="ARBA" id="ARBA00075041"/>
    </source>
</evidence>
<dbReference type="GO" id="GO:0006488">
    <property type="term" value="P:dolichol-linked oligosaccharide biosynthetic process"/>
    <property type="evidence" value="ECO:0007669"/>
    <property type="project" value="InterPro"/>
</dbReference>
<evidence type="ECO:0000256" key="6">
    <source>
        <dbReference type="ARBA" id="ARBA00022989"/>
    </source>
</evidence>
<dbReference type="EMBL" id="KB291798">
    <property type="protein sequence ID" value="ELU18813.1"/>
    <property type="molecule type" value="Genomic_DNA"/>
</dbReference>
<keyword evidence="4 11" id="KW-0812">Transmembrane</keyword>
<evidence type="ECO:0000313" key="13">
    <source>
        <dbReference type="EnsemblMetazoa" id="CapteP161579"/>
    </source>
</evidence>
<evidence type="ECO:0000313" key="12">
    <source>
        <dbReference type="EMBL" id="ELU18813.1"/>
    </source>
</evidence>
<evidence type="ECO:0000256" key="7">
    <source>
        <dbReference type="ARBA" id="ARBA00023136"/>
    </source>
</evidence>
<dbReference type="EnsemblMetazoa" id="CapteT161579">
    <property type="protein sequence ID" value="CapteP161579"/>
    <property type="gene ID" value="CapteG161579"/>
</dbReference>
<evidence type="ECO:0000256" key="11">
    <source>
        <dbReference type="SAM" id="Phobius"/>
    </source>
</evidence>
<organism evidence="12">
    <name type="scientific">Capitella teleta</name>
    <name type="common">Polychaete worm</name>
    <dbReference type="NCBI Taxonomy" id="283909"/>
    <lineage>
        <taxon>Eukaryota</taxon>
        <taxon>Metazoa</taxon>
        <taxon>Spiralia</taxon>
        <taxon>Lophotrochozoa</taxon>
        <taxon>Annelida</taxon>
        <taxon>Polychaeta</taxon>
        <taxon>Sedentaria</taxon>
        <taxon>Scolecida</taxon>
        <taxon>Capitellidae</taxon>
        <taxon>Capitella</taxon>
    </lineage>
</organism>
<keyword evidence="6 11" id="KW-1133">Transmembrane helix</keyword>
<name>N1PB03_CAPTE</name>
<dbReference type="GO" id="GO:0043541">
    <property type="term" value="C:UDP-N-acetylglucosamine transferase complex"/>
    <property type="evidence" value="ECO:0007669"/>
    <property type="project" value="TreeGrafter"/>
</dbReference>
<dbReference type="OMA" id="CRIVFIE"/>
<dbReference type="OrthoDB" id="17098at2759"/>
<keyword evidence="5" id="KW-0256">Endoplasmic reticulum</keyword>
<dbReference type="PANTHER" id="PTHR12154">
    <property type="entry name" value="GLYCOSYL TRANSFERASE-RELATED"/>
    <property type="match status" value="1"/>
</dbReference>
<dbReference type="PANTHER" id="PTHR12154:SF4">
    <property type="entry name" value="UDP-N-ACETYLGLUCOSAMINE TRANSFERASE SUBUNIT ALG14 HOMOLOG"/>
    <property type="match status" value="1"/>
</dbReference>
<accession>N1PB03</accession>
<dbReference type="STRING" id="283909.N1PB03"/>
<dbReference type="HOGENOM" id="CLU_064541_2_0_1"/>
<feature type="transmembrane region" description="Helical" evidence="11">
    <location>
        <begin position="6"/>
        <end position="33"/>
    </location>
</feature>
<evidence type="ECO:0000256" key="8">
    <source>
        <dbReference type="ARBA" id="ARBA00063014"/>
    </source>
</evidence>
<dbReference type="GO" id="GO:0004577">
    <property type="term" value="F:N-acetylglucosaminyldiphosphodolichol N-acetylglucosaminyltransferase activity"/>
    <property type="evidence" value="ECO:0007669"/>
    <property type="project" value="TreeGrafter"/>
</dbReference>
<evidence type="ECO:0000256" key="5">
    <source>
        <dbReference type="ARBA" id="ARBA00022824"/>
    </source>
</evidence>
<protein>
    <recommendedName>
        <fullName evidence="3">UDP-N-acetylglucosamine transferase subunit ALG14</fullName>
    </recommendedName>
    <alternativeName>
        <fullName evidence="10">Asparagine-linked glycosylation 14 homolog</fullName>
    </alternativeName>
    <alternativeName>
        <fullName evidence="9">UDP-N-acetylglucosamine transferase subunit alg14</fullName>
    </alternativeName>
</protein>
<reference evidence="12 14" key="2">
    <citation type="journal article" date="2013" name="Nature">
        <title>Insights into bilaterian evolution from three spiralian genomes.</title>
        <authorList>
            <person name="Simakov O."/>
            <person name="Marletaz F."/>
            <person name="Cho S.J."/>
            <person name="Edsinger-Gonzales E."/>
            <person name="Havlak P."/>
            <person name="Hellsten U."/>
            <person name="Kuo D.H."/>
            <person name="Larsson T."/>
            <person name="Lv J."/>
            <person name="Arendt D."/>
            <person name="Savage R."/>
            <person name="Osoegawa K."/>
            <person name="de Jong P."/>
            <person name="Grimwood J."/>
            <person name="Chapman J.A."/>
            <person name="Shapiro H."/>
            <person name="Aerts A."/>
            <person name="Otillar R.P."/>
            <person name="Terry A.Y."/>
            <person name="Boore J.L."/>
            <person name="Grigoriev I.V."/>
            <person name="Lindberg D.R."/>
            <person name="Seaver E.C."/>
            <person name="Weisblat D.A."/>
            <person name="Putnam N.H."/>
            <person name="Rokhsar D.S."/>
        </authorList>
    </citation>
    <scope>NUCLEOTIDE SEQUENCE</scope>
    <source>
        <strain evidence="12 14">I ESC-2004</strain>
    </source>
</reference>
<dbReference type="AlphaFoldDB" id="N1PB03"/>
<dbReference type="FunCoup" id="N1PB03">
    <property type="interactions" value="426"/>
</dbReference>
<dbReference type="Proteomes" id="UP000014760">
    <property type="component" value="Unassembled WGS sequence"/>
</dbReference>
<evidence type="ECO:0000256" key="3">
    <source>
        <dbReference type="ARBA" id="ARBA00017467"/>
    </source>
</evidence>
<comment type="similarity">
    <text evidence="2">Belongs to the ALG14 family.</text>
</comment>
<evidence type="ECO:0000256" key="1">
    <source>
        <dbReference type="ARBA" id="ARBA00004389"/>
    </source>
</evidence>
<sequence length="231" mass="26093">MWQMYFVLFTLFMGLVGVFLVAYLATRLILLLLDIHKKRKSAKFPLKRRKQNVKTMIIAGSGGHTAEMLRLLPQLGDCYSPRHYVMASTDKMSSDKVISLEKERSAGNGRHAQDYIISQIPRSREVKQSYLTSIASTLYAGLYSLPLVAKSKPDLILCNGPGTCVPICICAFLLSVLGLRRIAVVFVESICRVESLSLSGRILYYFADHVIVQWPELKDKYPLTRYLGRLV</sequence>
<dbReference type="Pfam" id="PF08660">
    <property type="entry name" value="Alg14"/>
    <property type="match status" value="1"/>
</dbReference>
<evidence type="ECO:0000256" key="9">
    <source>
        <dbReference type="ARBA" id="ARBA00067533"/>
    </source>
</evidence>
<gene>
    <name evidence="12" type="ORF">CAPTEDRAFT_161579</name>
</gene>
<dbReference type="Gene3D" id="3.40.50.2000">
    <property type="entry name" value="Glycogen Phosphorylase B"/>
    <property type="match status" value="1"/>
</dbReference>
<reference evidence="13" key="3">
    <citation type="submission" date="2015-06" db="UniProtKB">
        <authorList>
            <consortium name="EnsemblMetazoa"/>
        </authorList>
    </citation>
    <scope>IDENTIFICATION</scope>
</reference>
<evidence type="ECO:0000256" key="2">
    <source>
        <dbReference type="ARBA" id="ARBA00009731"/>
    </source>
</evidence>
<reference evidence="14" key="1">
    <citation type="submission" date="2012-12" db="EMBL/GenBank/DDBJ databases">
        <authorList>
            <person name="Hellsten U."/>
            <person name="Grimwood J."/>
            <person name="Chapman J.A."/>
            <person name="Shapiro H."/>
            <person name="Aerts A."/>
            <person name="Otillar R.P."/>
            <person name="Terry A.Y."/>
            <person name="Boore J.L."/>
            <person name="Simakov O."/>
            <person name="Marletaz F."/>
            <person name="Cho S.-J."/>
            <person name="Edsinger-Gonzales E."/>
            <person name="Havlak P."/>
            <person name="Kuo D.-H."/>
            <person name="Larsson T."/>
            <person name="Lv J."/>
            <person name="Arendt D."/>
            <person name="Savage R."/>
            <person name="Osoegawa K."/>
            <person name="de Jong P."/>
            <person name="Lindberg D.R."/>
            <person name="Seaver E.C."/>
            <person name="Weisblat D.A."/>
            <person name="Putnam N.H."/>
            <person name="Grigoriev I.V."/>
            <person name="Rokhsar D.S."/>
        </authorList>
    </citation>
    <scope>NUCLEOTIDE SEQUENCE</scope>
    <source>
        <strain evidence="14">I ESC-2004</strain>
    </source>
</reference>